<feature type="region of interest" description="Disordered" evidence="1">
    <location>
        <begin position="122"/>
        <end position="186"/>
    </location>
</feature>
<organism evidence="2 3">
    <name type="scientific">Podospora aff. communis PSN243</name>
    <dbReference type="NCBI Taxonomy" id="3040156"/>
    <lineage>
        <taxon>Eukaryota</taxon>
        <taxon>Fungi</taxon>
        <taxon>Dikarya</taxon>
        <taxon>Ascomycota</taxon>
        <taxon>Pezizomycotina</taxon>
        <taxon>Sordariomycetes</taxon>
        <taxon>Sordariomycetidae</taxon>
        <taxon>Sordariales</taxon>
        <taxon>Podosporaceae</taxon>
        <taxon>Podospora</taxon>
    </lineage>
</organism>
<evidence type="ECO:0000313" key="2">
    <source>
        <dbReference type="EMBL" id="KAK4443613.1"/>
    </source>
</evidence>
<dbReference type="Proteomes" id="UP001321760">
    <property type="component" value="Unassembled WGS sequence"/>
</dbReference>
<name>A0AAV9G623_9PEZI</name>
<evidence type="ECO:0000313" key="3">
    <source>
        <dbReference type="Proteomes" id="UP001321760"/>
    </source>
</evidence>
<evidence type="ECO:0000256" key="1">
    <source>
        <dbReference type="SAM" id="MobiDB-lite"/>
    </source>
</evidence>
<dbReference type="AlphaFoldDB" id="A0AAV9G623"/>
<feature type="region of interest" description="Disordered" evidence="1">
    <location>
        <begin position="309"/>
        <end position="352"/>
    </location>
</feature>
<comment type="caution">
    <text evidence="2">The sequence shown here is derived from an EMBL/GenBank/DDBJ whole genome shotgun (WGS) entry which is preliminary data.</text>
</comment>
<proteinExistence type="predicted"/>
<sequence length="490" mass="54954">MDSFRKAIQEREDAWRVKAKEEALKIWQPAMDQATEDFIRELAELTTRHSDKLGIIGQALLKGSGDEVLVRDLVLDEMEGAVARAVTHFEEYLEQSRNTLGSDRELISLNHIAAQGQNGLIEPGTPVNKAEAEAHQQSSGFTPLAPGYPQASLTRTTKSRSLPSASRGGPGALKSRRNSIKTPTKLKPADIRLAAIRERDIASAMREFSQGGDTLKAVAKKWNVPLSTLWARLKSIDKSPDSRWQDRSSGTLDGSEIPDDIESPKTPTRRRHDPTHERNIRSALEDVRRGISQVAAAEKWGVSKWTIRKHVNRGKAPTTPKSESSKTPKGSKTPTSTKAPRAPRSAGASIPDPIIKSESFMQTEKGRISWKAVDSRDYIVSKYDRLWIVRCEKANETGIRAAVHYFSMDPFQTFGESSAWRHLQAPSKHQRHKCHEDDALRMYSDFEILLKHGYEVIPPHSTETEDGREQNRKWVGEKNGSVEKLTWRCC</sequence>
<protein>
    <recommendedName>
        <fullName evidence="4">HTH psq-type domain-containing protein</fullName>
    </recommendedName>
</protein>
<feature type="compositionally biased region" description="Low complexity" evidence="1">
    <location>
        <begin position="315"/>
        <end position="340"/>
    </location>
</feature>
<feature type="compositionally biased region" description="Basic and acidic residues" evidence="1">
    <location>
        <begin position="274"/>
        <end position="284"/>
    </location>
</feature>
<feature type="compositionally biased region" description="Polar residues" evidence="1">
    <location>
        <begin position="151"/>
        <end position="164"/>
    </location>
</feature>
<reference evidence="2" key="2">
    <citation type="submission" date="2023-05" db="EMBL/GenBank/DDBJ databases">
        <authorList>
            <consortium name="Lawrence Berkeley National Laboratory"/>
            <person name="Steindorff A."/>
            <person name="Hensen N."/>
            <person name="Bonometti L."/>
            <person name="Westerberg I."/>
            <person name="Brannstrom I.O."/>
            <person name="Guillou S."/>
            <person name="Cros-Aarteil S."/>
            <person name="Calhoun S."/>
            <person name="Haridas S."/>
            <person name="Kuo A."/>
            <person name="Mondo S."/>
            <person name="Pangilinan J."/>
            <person name="Riley R."/>
            <person name="Labutti K."/>
            <person name="Andreopoulos B."/>
            <person name="Lipzen A."/>
            <person name="Chen C."/>
            <person name="Yanf M."/>
            <person name="Daum C."/>
            <person name="Ng V."/>
            <person name="Clum A."/>
            <person name="Ohm R."/>
            <person name="Martin F."/>
            <person name="Silar P."/>
            <person name="Natvig D."/>
            <person name="Lalanne C."/>
            <person name="Gautier V."/>
            <person name="Ament-Velasquez S.L."/>
            <person name="Kruys A."/>
            <person name="Hutchinson M.I."/>
            <person name="Powell A.J."/>
            <person name="Barry K."/>
            <person name="Miller A.N."/>
            <person name="Grigoriev I.V."/>
            <person name="Debuchy R."/>
            <person name="Gladieux P."/>
            <person name="Thoren M.H."/>
            <person name="Johannesson H."/>
        </authorList>
    </citation>
    <scope>NUCLEOTIDE SEQUENCE</scope>
    <source>
        <strain evidence="2">PSN243</strain>
    </source>
</reference>
<keyword evidence="3" id="KW-1185">Reference proteome</keyword>
<gene>
    <name evidence="2" type="ORF">QBC34DRAFT_386147</name>
</gene>
<dbReference type="EMBL" id="MU865990">
    <property type="protein sequence ID" value="KAK4443613.1"/>
    <property type="molecule type" value="Genomic_DNA"/>
</dbReference>
<feature type="region of interest" description="Disordered" evidence="1">
    <location>
        <begin position="238"/>
        <end position="284"/>
    </location>
</feature>
<reference evidence="2" key="1">
    <citation type="journal article" date="2023" name="Mol. Phylogenet. Evol.">
        <title>Genome-scale phylogeny and comparative genomics of the fungal order Sordariales.</title>
        <authorList>
            <person name="Hensen N."/>
            <person name="Bonometti L."/>
            <person name="Westerberg I."/>
            <person name="Brannstrom I.O."/>
            <person name="Guillou S."/>
            <person name="Cros-Aarteil S."/>
            <person name="Calhoun S."/>
            <person name="Haridas S."/>
            <person name="Kuo A."/>
            <person name="Mondo S."/>
            <person name="Pangilinan J."/>
            <person name="Riley R."/>
            <person name="LaButti K."/>
            <person name="Andreopoulos B."/>
            <person name="Lipzen A."/>
            <person name="Chen C."/>
            <person name="Yan M."/>
            <person name="Daum C."/>
            <person name="Ng V."/>
            <person name="Clum A."/>
            <person name="Steindorff A."/>
            <person name="Ohm R.A."/>
            <person name="Martin F."/>
            <person name="Silar P."/>
            <person name="Natvig D.O."/>
            <person name="Lalanne C."/>
            <person name="Gautier V."/>
            <person name="Ament-Velasquez S.L."/>
            <person name="Kruys A."/>
            <person name="Hutchinson M.I."/>
            <person name="Powell A.J."/>
            <person name="Barry K."/>
            <person name="Miller A.N."/>
            <person name="Grigoriev I.V."/>
            <person name="Debuchy R."/>
            <person name="Gladieux P."/>
            <person name="Hiltunen Thoren M."/>
            <person name="Johannesson H."/>
        </authorList>
    </citation>
    <scope>NUCLEOTIDE SEQUENCE</scope>
    <source>
        <strain evidence="2">PSN243</strain>
    </source>
</reference>
<accession>A0AAV9G623</accession>
<evidence type="ECO:0008006" key="4">
    <source>
        <dbReference type="Google" id="ProtNLM"/>
    </source>
</evidence>